<name>A0AAV7M0V4_PLEWA</name>
<organism evidence="2 3">
    <name type="scientific">Pleurodeles waltl</name>
    <name type="common">Iberian ribbed newt</name>
    <dbReference type="NCBI Taxonomy" id="8319"/>
    <lineage>
        <taxon>Eukaryota</taxon>
        <taxon>Metazoa</taxon>
        <taxon>Chordata</taxon>
        <taxon>Craniata</taxon>
        <taxon>Vertebrata</taxon>
        <taxon>Euteleostomi</taxon>
        <taxon>Amphibia</taxon>
        <taxon>Batrachia</taxon>
        <taxon>Caudata</taxon>
        <taxon>Salamandroidea</taxon>
        <taxon>Salamandridae</taxon>
        <taxon>Pleurodelinae</taxon>
        <taxon>Pleurodeles</taxon>
    </lineage>
</organism>
<reference evidence="2" key="1">
    <citation type="journal article" date="2022" name="bioRxiv">
        <title>Sequencing and chromosome-scale assembly of the giantPleurodeles waltlgenome.</title>
        <authorList>
            <person name="Brown T."/>
            <person name="Elewa A."/>
            <person name="Iarovenko S."/>
            <person name="Subramanian E."/>
            <person name="Araus A.J."/>
            <person name="Petzold A."/>
            <person name="Susuki M."/>
            <person name="Suzuki K.-i.T."/>
            <person name="Hayashi T."/>
            <person name="Toyoda A."/>
            <person name="Oliveira C."/>
            <person name="Osipova E."/>
            <person name="Leigh N.D."/>
            <person name="Simon A."/>
            <person name="Yun M.H."/>
        </authorList>
    </citation>
    <scope>NUCLEOTIDE SEQUENCE</scope>
    <source>
        <strain evidence="2">20211129_DDA</strain>
        <tissue evidence="2">Liver</tissue>
    </source>
</reference>
<proteinExistence type="predicted"/>
<dbReference type="Proteomes" id="UP001066276">
    <property type="component" value="Chromosome 10"/>
</dbReference>
<dbReference type="AlphaFoldDB" id="A0AAV7M0V4"/>
<dbReference type="EMBL" id="JANPWB010000014">
    <property type="protein sequence ID" value="KAJ1096182.1"/>
    <property type="molecule type" value="Genomic_DNA"/>
</dbReference>
<keyword evidence="3" id="KW-1185">Reference proteome</keyword>
<gene>
    <name evidence="2" type="ORF">NDU88_001326</name>
</gene>
<protein>
    <submittedName>
        <fullName evidence="2">Uncharacterized protein</fullName>
    </submittedName>
</protein>
<feature type="compositionally biased region" description="Polar residues" evidence="1">
    <location>
        <begin position="91"/>
        <end position="106"/>
    </location>
</feature>
<evidence type="ECO:0000313" key="2">
    <source>
        <dbReference type="EMBL" id="KAJ1096182.1"/>
    </source>
</evidence>
<evidence type="ECO:0000256" key="1">
    <source>
        <dbReference type="SAM" id="MobiDB-lite"/>
    </source>
</evidence>
<accession>A0AAV7M0V4</accession>
<comment type="caution">
    <text evidence="2">The sequence shown here is derived from an EMBL/GenBank/DDBJ whole genome shotgun (WGS) entry which is preliminary data.</text>
</comment>
<feature type="region of interest" description="Disordered" evidence="1">
    <location>
        <begin position="52"/>
        <end position="133"/>
    </location>
</feature>
<evidence type="ECO:0000313" key="3">
    <source>
        <dbReference type="Proteomes" id="UP001066276"/>
    </source>
</evidence>
<sequence>MLVSADVAKTNINNSWYPRGTNVSMSADQAVVWDTPISDVGLAHRETEQIEEAHIMESEGGSVIGAEQGGPAGENQKDKPGDNEDQDSEAAKSTASDEPASQQDLQPHSWRNVAVPGSGWKYTSTGESLDGQV</sequence>